<feature type="compositionally biased region" description="Basic and acidic residues" evidence="2">
    <location>
        <begin position="211"/>
        <end position="238"/>
    </location>
</feature>
<name>A0ABU5H3V6_9BACT</name>
<comment type="caution">
    <text evidence="3">The sequence shown here is derived from an EMBL/GenBank/DDBJ whole genome shotgun (WGS) entry which is preliminary data.</text>
</comment>
<dbReference type="Proteomes" id="UP001291309">
    <property type="component" value="Unassembled WGS sequence"/>
</dbReference>
<feature type="compositionally biased region" description="Gly residues" evidence="2">
    <location>
        <begin position="239"/>
        <end position="258"/>
    </location>
</feature>
<evidence type="ECO:0000313" key="4">
    <source>
        <dbReference type="Proteomes" id="UP001291309"/>
    </source>
</evidence>
<keyword evidence="1" id="KW-0175">Coiled coil</keyword>
<evidence type="ECO:0000256" key="2">
    <source>
        <dbReference type="SAM" id="MobiDB-lite"/>
    </source>
</evidence>
<accession>A0ABU5H3V6</accession>
<reference evidence="3 4" key="1">
    <citation type="submission" date="2023-12" db="EMBL/GenBank/DDBJ databases">
        <title>the genome sequence of Hyalangium sp. s54d21.</title>
        <authorList>
            <person name="Zhang X."/>
        </authorList>
    </citation>
    <scope>NUCLEOTIDE SEQUENCE [LARGE SCALE GENOMIC DNA]</scope>
    <source>
        <strain evidence="4">s54d21</strain>
    </source>
</reference>
<feature type="region of interest" description="Disordered" evidence="2">
    <location>
        <begin position="211"/>
        <end position="258"/>
    </location>
</feature>
<keyword evidence="4" id="KW-1185">Reference proteome</keyword>
<evidence type="ECO:0000256" key="1">
    <source>
        <dbReference type="SAM" id="Coils"/>
    </source>
</evidence>
<feature type="coiled-coil region" evidence="1">
    <location>
        <begin position="45"/>
        <end position="72"/>
    </location>
</feature>
<proteinExistence type="predicted"/>
<protein>
    <submittedName>
        <fullName evidence="3">Uncharacterized protein</fullName>
    </submittedName>
</protein>
<dbReference type="EMBL" id="JAXIVS010000004">
    <property type="protein sequence ID" value="MDY7227472.1"/>
    <property type="molecule type" value="Genomic_DNA"/>
</dbReference>
<gene>
    <name evidence="3" type="ORF">SYV04_13755</name>
</gene>
<evidence type="ECO:0000313" key="3">
    <source>
        <dbReference type="EMBL" id="MDY7227472.1"/>
    </source>
</evidence>
<dbReference type="RefSeq" id="WP_321546195.1">
    <property type="nucleotide sequence ID" value="NZ_JAXIVS010000004.1"/>
</dbReference>
<organism evidence="3 4">
    <name type="scientific">Hyalangium rubrum</name>
    <dbReference type="NCBI Taxonomy" id="3103134"/>
    <lineage>
        <taxon>Bacteria</taxon>
        <taxon>Pseudomonadati</taxon>
        <taxon>Myxococcota</taxon>
        <taxon>Myxococcia</taxon>
        <taxon>Myxococcales</taxon>
        <taxon>Cystobacterineae</taxon>
        <taxon>Archangiaceae</taxon>
        <taxon>Hyalangium</taxon>
    </lineage>
</organism>
<sequence length="258" mass="28557">MNRLLGFASLGVAVMALGVALTNSREVEAPAPVVEAPPSASPQQLQALERRLKSLEDTAVHLSSRVMALERRPMVTDGGAVVAAMPSAELAHEVEQLRTEVRGMIAGEALNSQGGREYLKEMVRSVQDEMRTAQREERQQQWVQAQAQALTNRSERLRQFVSEAGLNYNQEQELMRRMQGEDAQRQALLQEVEAGSKSPQDVRRALRTLRSETDKEMQQILSEEQRAKYQELRREERGQGGQGGRGGGDGPRGNRGGG</sequence>